<dbReference type="AlphaFoldDB" id="A7NG55"/>
<proteinExistence type="predicted"/>
<dbReference type="RefSeq" id="WP_011997846.1">
    <property type="nucleotide sequence ID" value="NC_009767.1"/>
</dbReference>
<dbReference type="Proteomes" id="UP000000263">
    <property type="component" value="Chromosome"/>
</dbReference>
<protein>
    <submittedName>
        <fullName evidence="1">Uncharacterized protein</fullName>
    </submittedName>
</protein>
<evidence type="ECO:0000313" key="2">
    <source>
        <dbReference type="Proteomes" id="UP000000263"/>
    </source>
</evidence>
<dbReference type="eggNOG" id="ENOG5033DFE">
    <property type="taxonomic scope" value="Bacteria"/>
</dbReference>
<gene>
    <name evidence="1" type="ordered locus">Rcas_0309</name>
</gene>
<organism evidence="1 2">
    <name type="scientific">Roseiflexus castenholzii (strain DSM 13941 / HLO8)</name>
    <dbReference type="NCBI Taxonomy" id="383372"/>
    <lineage>
        <taxon>Bacteria</taxon>
        <taxon>Bacillati</taxon>
        <taxon>Chloroflexota</taxon>
        <taxon>Chloroflexia</taxon>
        <taxon>Chloroflexales</taxon>
        <taxon>Roseiflexineae</taxon>
        <taxon>Roseiflexaceae</taxon>
        <taxon>Roseiflexus</taxon>
    </lineage>
</organism>
<dbReference type="EMBL" id="CP000804">
    <property type="protein sequence ID" value="ABU56442.1"/>
    <property type="molecule type" value="Genomic_DNA"/>
</dbReference>
<dbReference type="KEGG" id="rca:Rcas_0309"/>
<dbReference type="HOGENOM" id="CLU_1146505_0_0_0"/>
<sequence length="242" mass="26420">MPFRVIVADNVRFMDERENYEYGTFDGLEAAIAAAKQIVDECLESAYTPAMSAADLYQHYVNFGEEPYIIAEGFSGVLFSAWDYARERCAFMCSPDREGSGNEEQNEAVMPDRSFQPTAHSSLCSSDLVAEPDRSALGGMRGGAIALDAAGVTYASPDGTSQRVEWADLRTVEVITTDSGPFAEDVFWRLHGDGPPLLIPQSASGSDSLLARLQELPGFDNRAVIAAMSSVGNERFLCWMRS</sequence>
<accession>A7NG55</accession>
<name>A7NG55_ROSCS</name>
<keyword evidence="2" id="KW-1185">Reference proteome</keyword>
<evidence type="ECO:0000313" key="1">
    <source>
        <dbReference type="EMBL" id="ABU56442.1"/>
    </source>
</evidence>
<reference evidence="1 2" key="1">
    <citation type="submission" date="2007-08" db="EMBL/GenBank/DDBJ databases">
        <title>Complete sequence of Roseiflexus castenholzii DSM 13941.</title>
        <authorList>
            <consortium name="US DOE Joint Genome Institute"/>
            <person name="Copeland A."/>
            <person name="Lucas S."/>
            <person name="Lapidus A."/>
            <person name="Barry K."/>
            <person name="Glavina del Rio T."/>
            <person name="Dalin E."/>
            <person name="Tice H."/>
            <person name="Pitluck S."/>
            <person name="Thompson L.S."/>
            <person name="Brettin T."/>
            <person name="Bruce D."/>
            <person name="Detter J.C."/>
            <person name="Han C."/>
            <person name="Tapia R."/>
            <person name="Schmutz J."/>
            <person name="Larimer F."/>
            <person name="Land M."/>
            <person name="Hauser L."/>
            <person name="Kyrpides N."/>
            <person name="Mikhailova N."/>
            <person name="Bryant D.A."/>
            <person name="Hanada S."/>
            <person name="Tsukatani Y."/>
            <person name="Richardson P."/>
        </authorList>
    </citation>
    <scope>NUCLEOTIDE SEQUENCE [LARGE SCALE GENOMIC DNA]</scope>
    <source>
        <strain evidence="2">DSM 13941 / HLO8</strain>
    </source>
</reference>
<dbReference type="OrthoDB" id="1163947at2"/>